<dbReference type="EMBL" id="CABFNS010000743">
    <property type="protein sequence ID" value="VUC26167.1"/>
    <property type="molecule type" value="Genomic_DNA"/>
</dbReference>
<feature type="region of interest" description="Disordered" evidence="1">
    <location>
        <begin position="49"/>
        <end position="171"/>
    </location>
</feature>
<feature type="compositionally biased region" description="Polar residues" evidence="1">
    <location>
        <begin position="299"/>
        <end position="318"/>
    </location>
</feature>
<evidence type="ECO:0000256" key="2">
    <source>
        <dbReference type="SAM" id="SignalP"/>
    </source>
</evidence>
<feature type="compositionally biased region" description="Low complexity" evidence="1">
    <location>
        <begin position="71"/>
        <end position="100"/>
    </location>
</feature>
<dbReference type="Proteomes" id="UP000766486">
    <property type="component" value="Unassembled WGS sequence"/>
</dbReference>
<feature type="chain" id="PRO_5045897470" evidence="2">
    <location>
        <begin position="23"/>
        <end position="399"/>
    </location>
</feature>
<organism evidence="3 4">
    <name type="scientific">Bionectria ochroleuca</name>
    <name type="common">Gliocladium roseum</name>
    <dbReference type="NCBI Taxonomy" id="29856"/>
    <lineage>
        <taxon>Eukaryota</taxon>
        <taxon>Fungi</taxon>
        <taxon>Dikarya</taxon>
        <taxon>Ascomycota</taxon>
        <taxon>Pezizomycotina</taxon>
        <taxon>Sordariomycetes</taxon>
        <taxon>Hypocreomycetidae</taxon>
        <taxon>Hypocreales</taxon>
        <taxon>Bionectriaceae</taxon>
        <taxon>Clonostachys</taxon>
    </lineage>
</organism>
<gene>
    <name evidence="3" type="ORF">CLO192961_LOCUS183065</name>
</gene>
<accession>A0ABY6U6E5</accession>
<feature type="compositionally biased region" description="Pro residues" evidence="1">
    <location>
        <begin position="101"/>
        <end position="142"/>
    </location>
</feature>
<comment type="caution">
    <text evidence="3">The sequence shown here is derived from an EMBL/GenBank/DDBJ whole genome shotgun (WGS) entry which is preliminary data.</text>
</comment>
<name>A0ABY6U6E5_BIOOC</name>
<sequence length="399" mass="43377">MRFSYIQTAILLSLSGLQQTTGAPLGPYSIQRGEKYGTSTVAYYIDERPTRGVNIEARGDKGKGQNPLSNKPSSSKPPSGKPAPAAGKPPTSAGKPSTPAGKPPTPAGKPPTPAGKPPTPAGKPPTPAGKPPAPAGKPPTPAGKPSDGVSKEAKGKRPNWEPKPLDFNPFNAKDPNYPYLLRQPEQTKTSNYDGVDYQMWDIIKDIKSADGKTHYVDQFGFANGGKNLVIKSAQNKGDPTINGKKASLAELLMAAYKYNSLGQLDPTKLEVIRIQDIQEEDTAGIMIEVQKAMKPEPEQPTNRQQGPRTRPPNISNADWVQLRRKLGNTSQRMPKSKPSPRVTEFDLSDTSNKKLYQDLKNSVWGQSVQRICTKFGGKQIVRIHVNMKEAQSFLIFYLG</sequence>
<proteinExistence type="predicted"/>
<protein>
    <submittedName>
        <fullName evidence="3">Uncharacterized protein</fullName>
    </submittedName>
</protein>
<feature type="compositionally biased region" description="Basic and acidic residues" evidence="1">
    <location>
        <begin position="149"/>
        <end position="164"/>
    </location>
</feature>
<keyword evidence="4" id="KW-1185">Reference proteome</keyword>
<evidence type="ECO:0000313" key="3">
    <source>
        <dbReference type="EMBL" id="VUC26167.1"/>
    </source>
</evidence>
<dbReference type="PRINTS" id="PR01217">
    <property type="entry name" value="PRICHEXTENSN"/>
</dbReference>
<feature type="signal peptide" evidence="2">
    <location>
        <begin position="1"/>
        <end position="22"/>
    </location>
</feature>
<evidence type="ECO:0000256" key="1">
    <source>
        <dbReference type="SAM" id="MobiDB-lite"/>
    </source>
</evidence>
<reference evidence="3 4" key="1">
    <citation type="submission" date="2019-06" db="EMBL/GenBank/DDBJ databases">
        <authorList>
            <person name="Broberg M."/>
        </authorList>
    </citation>
    <scope>NUCLEOTIDE SEQUENCE [LARGE SCALE GENOMIC DNA]</scope>
</reference>
<evidence type="ECO:0000313" key="4">
    <source>
        <dbReference type="Proteomes" id="UP000766486"/>
    </source>
</evidence>
<keyword evidence="2" id="KW-0732">Signal</keyword>
<feature type="region of interest" description="Disordered" evidence="1">
    <location>
        <begin position="291"/>
        <end position="346"/>
    </location>
</feature>